<dbReference type="Gene3D" id="1.10.1660.10">
    <property type="match status" value="1"/>
</dbReference>
<dbReference type="InterPro" id="IPR041657">
    <property type="entry name" value="HTH_17"/>
</dbReference>
<dbReference type="Pfam" id="PF12728">
    <property type="entry name" value="HTH_17"/>
    <property type="match status" value="1"/>
</dbReference>
<dbReference type="EMBL" id="JNHM01000174">
    <property type="protein sequence ID" value="KDS43687.1"/>
    <property type="molecule type" value="Genomic_DNA"/>
</dbReference>
<dbReference type="SUPFAM" id="SSF46955">
    <property type="entry name" value="Putative DNA-binding domain"/>
    <property type="match status" value="1"/>
</dbReference>
<dbReference type="InterPro" id="IPR009061">
    <property type="entry name" value="DNA-bd_dom_put_sf"/>
</dbReference>
<dbReference type="Proteomes" id="UP000027661">
    <property type="component" value="Unassembled WGS sequence"/>
</dbReference>
<dbReference type="PATRIC" id="fig|1339352.3.peg.4199"/>
<reference evidence="2 3" key="1">
    <citation type="submission" date="2014-04" db="EMBL/GenBank/DDBJ databases">
        <authorList>
            <person name="Sears C."/>
            <person name="Carroll K."/>
            <person name="Sack B.R."/>
            <person name="Qadri F."/>
            <person name="Myers L.L."/>
            <person name="Chung G.-T."/>
            <person name="Escheverria P."/>
            <person name="Fraser C.M."/>
            <person name="Sadzewicz L."/>
            <person name="Shefchek K.A."/>
            <person name="Tallon L."/>
            <person name="Das S.P."/>
            <person name="Daugherty S."/>
            <person name="Mongodin E.F."/>
        </authorList>
    </citation>
    <scope>NUCLEOTIDE SEQUENCE [LARGE SCALE GENOMIC DNA]</scope>
    <source>
        <strain evidence="2 3">3975 RP4</strain>
    </source>
</reference>
<gene>
    <name evidence="2" type="ORF">M099_4487</name>
</gene>
<comment type="caution">
    <text evidence="2">The sequence shown here is derived from an EMBL/GenBank/DDBJ whole genome shotgun (WGS) entry which is preliminary data.</text>
</comment>
<sequence length="103" mass="11989">MTDKTEMVLVSRDELQQLIGASVRCAFEEYRQEQAPQDTSEYYTIRQLAEKWGVSIATIWRHEKLGHIKGQRIGRRVLFPKEQIDRIKSLKATNRKADKNAKG</sequence>
<dbReference type="RefSeq" id="WP_004310563.1">
    <property type="nucleotide sequence ID" value="NZ_JNHM01000174.1"/>
</dbReference>
<evidence type="ECO:0000313" key="3">
    <source>
        <dbReference type="Proteomes" id="UP000027661"/>
    </source>
</evidence>
<feature type="domain" description="Helix-turn-helix" evidence="1">
    <location>
        <begin position="42"/>
        <end position="86"/>
    </location>
</feature>
<proteinExistence type="predicted"/>
<dbReference type="AlphaFoldDB" id="A0A069S419"/>
<evidence type="ECO:0000259" key="1">
    <source>
        <dbReference type="Pfam" id="PF12728"/>
    </source>
</evidence>
<protein>
    <submittedName>
        <fullName evidence="2">Helix-turn-helix domain protein</fullName>
    </submittedName>
</protein>
<name>A0A069S419_PHOVU</name>
<evidence type="ECO:0000313" key="2">
    <source>
        <dbReference type="EMBL" id="KDS43687.1"/>
    </source>
</evidence>
<accession>A0A069S419</accession>
<organism evidence="2 3">
    <name type="scientific">Phocaeicola vulgatus str. 3975 RP4</name>
    <dbReference type="NCBI Taxonomy" id="1339352"/>
    <lineage>
        <taxon>Bacteria</taxon>
        <taxon>Pseudomonadati</taxon>
        <taxon>Bacteroidota</taxon>
        <taxon>Bacteroidia</taxon>
        <taxon>Bacteroidales</taxon>
        <taxon>Bacteroidaceae</taxon>
        <taxon>Phocaeicola</taxon>
    </lineage>
</organism>